<evidence type="ECO:0000256" key="12">
    <source>
        <dbReference type="RuleBase" id="RU000679"/>
    </source>
</evidence>
<dbReference type="InterPro" id="IPR004119">
    <property type="entry name" value="EcKL"/>
</dbReference>
<comment type="subcellular location">
    <subcellularLocation>
        <location evidence="1">Membrane</location>
        <topology evidence="1">Multi-pass membrane protein</topology>
    </subcellularLocation>
</comment>
<evidence type="ECO:0000256" key="8">
    <source>
        <dbReference type="ARBA" id="ARBA00023065"/>
    </source>
</evidence>
<evidence type="ECO:0000256" key="9">
    <source>
        <dbReference type="ARBA" id="ARBA00023136"/>
    </source>
</evidence>
<evidence type="ECO:0000256" key="2">
    <source>
        <dbReference type="ARBA" id="ARBA00007193"/>
    </source>
</evidence>
<evidence type="ECO:0000313" key="15">
    <source>
        <dbReference type="Proteomes" id="UP000655588"/>
    </source>
</evidence>
<protein>
    <recommendedName>
        <fullName evidence="13">CHK kinase-like domain-containing protein</fullName>
    </recommendedName>
</protein>
<keyword evidence="10 12" id="KW-0739">Sodium transport</keyword>
<feature type="domain" description="CHK kinase-like" evidence="13">
    <location>
        <begin position="275"/>
        <end position="458"/>
    </location>
</feature>
<sequence>MVIIERMIKLCGCVNFYYFVPRGARACNGTEMLCIIENKMNIDLQSLKNEGCLPDCEGTSLVVYESYKNLTLTNEISARDGVIHLILNANTNHLEPSEYDSPSRMYGRLHFTLLSHPTMRYRRYVVNDLLDVIELEVRIASQCSNNEQSHSDVDTCRHLLTFQEVQALVNRAIGNDAAVQKFFLGSYSDKKIGFLGSHQRLSVEIKTPNKKDINILSFFVKVVPYDLPAQAEYVLDKCAFLKENIFYHDIFPQLCHEYKGEPWTATCFLSKDNLLVFEDLGAKGYSLRNKLFDKELIESALTTIAKLHACSLLAEARLGKSLKEMYPCAFVENAFSKTGKTRTWFEVSVNAIVAVAKHLGLNADLVPKACEEVYAALEMSTTKRNVVSHGDLWGNNFMFSNTAPPKCSLIDFQLFRYSPLAHDVIQLLYLCADRDFREKWEETMLRHYYSVLREVLNSAESVSVQVPSWSELIAGMEEQRLAAVITACTYFQITLMDEKIGAEIMNDPDSYHEFEFKNRNETLIEIMKIDPVYRKRLSETVTELVEFSFRLDKIPKPT</sequence>
<dbReference type="PANTHER" id="PTHR11012">
    <property type="entry name" value="PROTEIN KINASE-LIKE DOMAIN-CONTAINING"/>
    <property type="match status" value="1"/>
</dbReference>
<dbReference type="InterPro" id="IPR011009">
    <property type="entry name" value="Kinase-like_dom_sf"/>
</dbReference>
<evidence type="ECO:0000313" key="14">
    <source>
        <dbReference type="EMBL" id="KAF3423797.1"/>
    </source>
</evidence>
<dbReference type="Pfam" id="PF02958">
    <property type="entry name" value="EcKL"/>
    <property type="match status" value="1"/>
</dbReference>
<keyword evidence="4 12" id="KW-0894">Sodium channel</keyword>
<keyword evidence="9" id="KW-0472">Membrane</keyword>
<accession>A0A833RW91</accession>
<dbReference type="InterPro" id="IPR001873">
    <property type="entry name" value="ENaC"/>
</dbReference>
<keyword evidence="11 12" id="KW-0407">Ion channel</keyword>
<gene>
    <name evidence="14" type="ORF">E2986_12250</name>
</gene>
<comment type="similarity">
    <text evidence="2 12">Belongs to the amiloride-sensitive sodium channel (TC 1.A.6) family.</text>
</comment>
<dbReference type="Gene3D" id="3.90.1200.10">
    <property type="match status" value="1"/>
</dbReference>
<evidence type="ECO:0000256" key="5">
    <source>
        <dbReference type="ARBA" id="ARBA00022692"/>
    </source>
</evidence>
<reference evidence="14" key="1">
    <citation type="submission" date="2019-11" db="EMBL/GenBank/DDBJ databases">
        <title>The nuclear and mitochondrial genomes of Frieseomelitta varia - a highly eusocial stingless bee (Meliponini) with a permanently sterile worker caste.</title>
        <authorList>
            <person name="Freitas F.C.P."/>
            <person name="Lourenco A.P."/>
            <person name="Nunes F.M.F."/>
            <person name="Paschoal A.R."/>
            <person name="Abreu F.C.P."/>
            <person name="Barbin F.O."/>
            <person name="Bataglia L."/>
            <person name="Cardoso-Junior C.A.M."/>
            <person name="Cervoni M.S."/>
            <person name="Silva S.R."/>
            <person name="Dalarmi F."/>
            <person name="Del Lama M.A."/>
            <person name="Depintor T.S."/>
            <person name="Ferreira K.M."/>
            <person name="Goria P.S."/>
            <person name="Jaskot M.C."/>
            <person name="Lago D.C."/>
            <person name="Luna-Lucena D."/>
            <person name="Moda L.M."/>
            <person name="Nascimento L."/>
            <person name="Pedrino M."/>
            <person name="Rabico F.O."/>
            <person name="Sanches F.C."/>
            <person name="Santos D.E."/>
            <person name="Santos C.G."/>
            <person name="Vieira J."/>
            <person name="Lopes T.F."/>
            <person name="Barchuk A.R."/>
            <person name="Hartfelder K."/>
            <person name="Simoes Z.L.P."/>
            <person name="Bitondi M.M.G."/>
            <person name="Pinheiro D.G."/>
        </authorList>
    </citation>
    <scope>NUCLEOTIDE SEQUENCE</scope>
    <source>
        <strain evidence="14">USP_RPSP 00005682</strain>
        <tissue evidence="14">Whole individual</tissue>
    </source>
</reference>
<keyword evidence="7" id="KW-0915">Sodium</keyword>
<dbReference type="AlphaFoldDB" id="A0A833RW91"/>
<comment type="caution">
    <text evidence="14">The sequence shown here is derived from an EMBL/GenBank/DDBJ whole genome shotgun (WGS) entry which is preliminary data.</text>
</comment>
<dbReference type="Proteomes" id="UP000655588">
    <property type="component" value="Unassembled WGS sequence"/>
</dbReference>
<evidence type="ECO:0000256" key="6">
    <source>
        <dbReference type="ARBA" id="ARBA00022989"/>
    </source>
</evidence>
<name>A0A833RW91_9HYME</name>
<keyword evidence="8 12" id="KW-0406">Ion transport</keyword>
<keyword evidence="6" id="KW-1133">Transmembrane helix</keyword>
<dbReference type="GO" id="GO:0016020">
    <property type="term" value="C:membrane"/>
    <property type="evidence" value="ECO:0007669"/>
    <property type="project" value="UniProtKB-SubCell"/>
</dbReference>
<evidence type="ECO:0000256" key="1">
    <source>
        <dbReference type="ARBA" id="ARBA00004141"/>
    </source>
</evidence>
<dbReference type="InterPro" id="IPR015897">
    <property type="entry name" value="CHK_kinase-like"/>
</dbReference>
<proteinExistence type="inferred from homology"/>
<organism evidence="14 15">
    <name type="scientific">Frieseomelitta varia</name>
    <dbReference type="NCBI Taxonomy" id="561572"/>
    <lineage>
        <taxon>Eukaryota</taxon>
        <taxon>Metazoa</taxon>
        <taxon>Ecdysozoa</taxon>
        <taxon>Arthropoda</taxon>
        <taxon>Hexapoda</taxon>
        <taxon>Insecta</taxon>
        <taxon>Pterygota</taxon>
        <taxon>Neoptera</taxon>
        <taxon>Endopterygota</taxon>
        <taxon>Hymenoptera</taxon>
        <taxon>Apocrita</taxon>
        <taxon>Aculeata</taxon>
        <taxon>Apoidea</taxon>
        <taxon>Anthophila</taxon>
        <taxon>Apidae</taxon>
        <taxon>Frieseomelitta</taxon>
    </lineage>
</organism>
<dbReference type="GO" id="GO:0005272">
    <property type="term" value="F:sodium channel activity"/>
    <property type="evidence" value="ECO:0007669"/>
    <property type="project" value="UniProtKB-KW"/>
</dbReference>
<evidence type="ECO:0000256" key="7">
    <source>
        <dbReference type="ARBA" id="ARBA00023053"/>
    </source>
</evidence>
<dbReference type="SUPFAM" id="SSF56112">
    <property type="entry name" value="Protein kinase-like (PK-like)"/>
    <property type="match status" value="1"/>
</dbReference>
<keyword evidence="5 12" id="KW-0812">Transmembrane</keyword>
<dbReference type="PANTHER" id="PTHR11012:SF48">
    <property type="entry name" value="CHK KINASE-LIKE DOMAIN-CONTAINING PROTEIN-RELATED"/>
    <property type="match status" value="1"/>
</dbReference>
<dbReference type="EMBL" id="WNWW01000535">
    <property type="protein sequence ID" value="KAF3423797.1"/>
    <property type="molecule type" value="Genomic_DNA"/>
</dbReference>
<evidence type="ECO:0000256" key="4">
    <source>
        <dbReference type="ARBA" id="ARBA00022461"/>
    </source>
</evidence>
<dbReference type="SMART" id="SM00587">
    <property type="entry name" value="CHK"/>
    <property type="match status" value="1"/>
</dbReference>
<keyword evidence="3 12" id="KW-0813">Transport</keyword>
<evidence type="ECO:0000256" key="11">
    <source>
        <dbReference type="ARBA" id="ARBA00023303"/>
    </source>
</evidence>
<evidence type="ECO:0000259" key="13">
    <source>
        <dbReference type="SMART" id="SM00587"/>
    </source>
</evidence>
<evidence type="ECO:0000256" key="10">
    <source>
        <dbReference type="ARBA" id="ARBA00023201"/>
    </source>
</evidence>
<evidence type="ECO:0000256" key="3">
    <source>
        <dbReference type="ARBA" id="ARBA00022448"/>
    </source>
</evidence>
<keyword evidence="15" id="KW-1185">Reference proteome</keyword>
<dbReference type="Pfam" id="PF00858">
    <property type="entry name" value="ASC"/>
    <property type="match status" value="1"/>
</dbReference>